<evidence type="ECO:0000259" key="10">
    <source>
        <dbReference type="PROSITE" id="PS50109"/>
    </source>
</evidence>
<dbReference type="PRINTS" id="PR00344">
    <property type="entry name" value="BCTRLSENSOR"/>
</dbReference>
<dbReference type="InterPro" id="IPR003594">
    <property type="entry name" value="HATPase_dom"/>
</dbReference>
<keyword evidence="9" id="KW-1133">Transmembrane helix</keyword>
<comment type="catalytic activity">
    <reaction evidence="1">
        <text>ATP + protein L-histidine = ADP + protein N-phospho-L-histidine.</text>
        <dbReference type="EC" id="2.7.13.3"/>
    </reaction>
</comment>
<dbReference type="GO" id="GO:0000155">
    <property type="term" value="F:phosphorelay sensor kinase activity"/>
    <property type="evidence" value="ECO:0007669"/>
    <property type="project" value="InterPro"/>
</dbReference>
<dbReference type="EC" id="2.7.13.3" evidence="2"/>
<keyword evidence="6 11" id="KW-0418">Kinase</keyword>
<dbReference type="Proteomes" id="UP000198417">
    <property type="component" value="Unassembled WGS sequence"/>
</dbReference>
<dbReference type="InterPro" id="IPR003661">
    <property type="entry name" value="HisK_dim/P_dom"/>
</dbReference>
<feature type="transmembrane region" description="Helical" evidence="9">
    <location>
        <begin position="158"/>
        <end position="176"/>
    </location>
</feature>
<evidence type="ECO:0000256" key="4">
    <source>
        <dbReference type="ARBA" id="ARBA00022679"/>
    </source>
</evidence>
<dbReference type="InterPro" id="IPR036097">
    <property type="entry name" value="HisK_dim/P_sf"/>
</dbReference>
<dbReference type="SMART" id="SM00387">
    <property type="entry name" value="HATPase_c"/>
    <property type="match status" value="1"/>
</dbReference>
<dbReference type="PANTHER" id="PTHR43065:SF46">
    <property type="entry name" value="C4-DICARBOXYLATE TRANSPORT SENSOR PROTEIN DCTB"/>
    <property type="match status" value="1"/>
</dbReference>
<dbReference type="PROSITE" id="PS50109">
    <property type="entry name" value="HIS_KIN"/>
    <property type="match status" value="1"/>
</dbReference>
<evidence type="ECO:0000313" key="11">
    <source>
        <dbReference type="EMBL" id="SNR63011.1"/>
    </source>
</evidence>
<organism evidence="11 12">
    <name type="scientific">Puniceibacterium sediminis</name>
    <dbReference type="NCBI Taxonomy" id="1608407"/>
    <lineage>
        <taxon>Bacteria</taxon>
        <taxon>Pseudomonadati</taxon>
        <taxon>Pseudomonadota</taxon>
        <taxon>Alphaproteobacteria</taxon>
        <taxon>Rhodobacterales</taxon>
        <taxon>Paracoccaceae</taxon>
        <taxon>Puniceibacterium</taxon>
    </lineage>
</organism>
<dbReference type="GO" id="GO:0005524">
    <property type="term" value="F:ATP binding"/>
    <property type="evidence" value="ECO:0007669"/>
    <property type="project" value="UniProtKB-KW"/>
</dbReference>
<dbReference type="InterPro" id="IPR005467">
    <property type="entry name" value="His_kinase_dom"/>
</dbReference>
<feature type="transmembrane region" description="Helical" evidence="9">
    <location>
        <begin position="44"/>
        <end position="66"/>
    </location>
</feature>
<feature type="transmembrane region" description="Helical" evidence="9">
    <location>
        <begin position="130"/>
        <end position="152"/>
    </location>
</feature>
<evidence type="ECO:0000256" key="8">
    <source>
        <dbReference type="ARBA" id="ARBA00023012"/>
    </source>
</evidence>
<feature type="transmembrane region" description="Helical" evidence="9">
    <location>
        <begin position="21"/>
        <end position="38"/>
    </location>
</feature>
<keyword evidence="9" id="KW-0472">Membrane</keyword>
<keyword evidence="8" id="KW-0902">Two-component regulatory system</keyword>
<sequence>MDDKDEINRLYELEYGEKWEFVVRVSGVLGGCVLLYFYTTWASALLWGLGFSGAHLAYFLFLRTCFLSEHGTIKKRDTLIAGGLFLLVLISYLWMPSYLVTQDDKALTIVGAALIGCILVFLVRRSDTTPLMVVGEVAVVSFFLLALLARVVPQLDNAIAQAGVVISGLALMGYFAEALRVARQNRLAAQESARRSSQAQKMAAVGQLAGGVAHDFNNKLTAILGSLELLREVDDLAEREANIDTAQTAATEAARTVRQLMIYARKEPMRLALQECAELLDDVLRRAGGVITGMIQVELRHTEESLYVMADRTQLSMAITNLVVNAVDAMPDGGKLVIGASAVSLSSPILLADGTFLPAGPHVAISVKDTGEGIPAKLLPHVVEPFFTTKPVGKGSGLGLAMVLGIARELDGGFGISSGTSGTRAVIYLPRKIPLLGHSVKGSES</sequence>
<proteinExistence type="predicted"/>
<protein>
    <recommendedName>
        <fullName evidence="2">histidine kinase</fullName>
        <ecNumber evidence="2">2.7.13.3</ecNumber>
    </recommendedName>
</protein>
<keyword evidence="9" id="KW-0812">Transmembrane</keyword>
<keyword evidence="4" id="KW-0808">Transferase</keyword>
<dbReference type="InterPro" id="IPR036890">
    <property type="entry name" value="HATPase_C_sf"/>
</dbReference>
<feature type="transmembrane region" description="Helical" evidence="9">
    <location>
        <begin position="78"/>
        <end position="94"/>
    </location>
</feature>
<feature type="domain" description="Histidine kinase" evidence="10">
    <location>
        <begin position="211"/>
        <end position="433"/>
    </location>
</feature>
<evidence type="ECO:0000256" key="2">
    <source>
        <dbReference type="ARBA" id="ARBA00012438"/>
    </source>
</evidence>
<keyword evidence="5" id="KW-0547">Nucleotide-binding</keyword>
<dbReference type="SUPFAM" id="SSF55874">
    <property type="entry name" value="ATPase domain of HSP90 chaperone/DNA topoisomerase II/histidine kinase"/>
    <property type="match status" value="1"/>
</dbReference>
<evidence type="ECO:0000256" key="7">
    <source>
        <dbReference type="ARBA" id="ARBA00022840"/>
    </source>
</evidence>
<dbReference type="Gene3D" id="3.30.565.10">
    <property type="entry name" value="Histidine kinase-like ATPase, C-terminal domain"/>
    <property type="match status" value="1"/>
</dbReference>
<evidence type="ECO:0000256" key="3">
    <source>
        <dbReference type="ARBA" id="ARBA00022553"/>
    </source>
</evidence>
<dbReference type="CDD" id="cd00082">
    <property type="entry name" value="HisKA"/>
    <property type="match status" value="1"/>
</dbReference>
<evidence type="ECO:0000313" key="12">
    <source>
        <dbReference type="Proteomes" id="UP000198417"/>
    </source>
</evidence>
<keyword evidence="3" id="KW-0597">Phosphoprotein</keyword>
<reference evidence="11 12" key="1">
    <citation type="submission" date="2017-06" db="EMBL/GenBank/DDBJ databases">
        <authorList>
            <person name="Kim H.J."/>
            <person name="Triplett B.A."/>
        </authorList>
    </citation>
    <scope>NUCLEOTIDE SEQUENCE [LARGE SCALE GENOMIC DNA]</scope>
    <source>
        <strain evidence="11 12">DSM 29052</strain>
    </source>
</reference>
<gene>
    <name evidence="11" type="ORF">SAMN06265370_11367</name>
</gene>
<name>A0A238XWW2_9RHOB</name>
<feature type="transmembrane region" description="Helical" evidence="9">
    <location>
        <begin position="106"/>
        <end position="123"/>
    </location>
</feature>
<evidence type="ECO:0000256" key="5">
    <source>
        <dbReference type="ARBA" id="ARBA00022741"/>
    </source>
</evidence>
<dbReference type="AlphaFoldDB" id="A0A238XWW2"/>
<dbReference type="SMART" id="SM00388">
    <property type="entry name" value="HisKA"/>
    <property type="match status" value="1"/>
</dbReference>
<dbReference type="Pfam" id="PF00512">
    <property type="entry name" value="HisKA"/>
    <property type="match status" value="1"/>
</dbReference>
<dbReference type="InterPro" id="IPR004358">
    <property type="entry name" value="Sig_transdc_His_kin-like_C"/>
</dbReference>
<dbReference type="PANTHER" id="PTHR43065">
    <property type="entry name" value="SENSOR HISTIDINE KINASE"/>
    <property type="match status" value="1"/>
</dbReference>
<accession>A0A238XWW2</accession>
<evidence type="ECO:0000256" key="1">
    <source>
        <dbReference type="ARBA" id="ARBA00000085"/>
    </source>
</evidence>
<evidence type="ECO:0000256" key="9">
    <source>
        <dbReference type="SAM" id="Phobius"/>
    </source>
</evidence>
<dbReference type="EMBL" id="FZNN01000013">
    <property type="protein sequence ID" value="SNR63011.1"/>
    <property type="molecule type" value="Genomic_DNA"/>
</dbReference>
<keyword evidence="7" id="KW-0067">ATP-binding</keyword>
<dbReference type="RefSeq" id="WP_089271627.1">
    <property type="nucleotide sequence ID" value="NZ_FZNN01000013.1"/>
</dbReference>
<keyword evidence="12" id="KW-1185">Reference proteome</keyword>
<evidence type="ECO:0000256" key="6">
    <source>
        <dbReference type="ARBA" id="ARBA00022777"/>
    </source>
</evidence>
<dbReference type="SUPFAM" id="SSF47384">
    <property type="entry name" value="Homodimeric domain of signal transducing histidine kinase"/>
    <property type="match status" value="1"/>
</dbReference>
<dbReference type="Pfam" id="PF02518">
    <property type="entry name" value="HATPase_c"/>
    <property type="match status" value="1"/>
</dbReference>
<dbReference type="Gene3D" id="1.10.287.130">
    <property type="match status" value="1"/>
</dbReference>